<dbReference type="PATRIC" id="fig|1352936.5.peg.1032"/>
<name>V6KU61_STRRC</name>
<reference evidence="2 3" key="1">
    <citation type="journal article" date="2014" name="Genome Announc.">
        <title>Draft Genome Sequence of Streptomyces roseochromogenes subsp. oscitans DS 12.976, Producer of the Aminocoumarin Antibiotic Clorobiocin.</title>
        <authorList>
            <person name="Ruckert C."/>
            <person name="Kalinowski J."/>
            <person name="Heide L."/>
            <person name="Apel A.K."/>
        </authorList>
    </citation>
    <scope>NUCLEOTIDE SEQUENCE [LARGE SCALE GENOMIC DNA]</scope>
    <source>
        <strain evidence="2 3">DS 12.976</strain>
    </source>
</reference>
<feature type="compositionally biased region" description="Low complexity" evidence="1">
    <location>
        <begin position="1"/>
        <end position="15"/>
    </location>
</feature>
<dbReference type="AlphaFoldDB" id="V6KU61"/>
<sequence>MTTASSTAPAEASRPAAREAHPEGAVAAVRPASEAGTITRVLLSGVKGTGPEHPLTVFVDPCTGRVRGALEQYGSTGESRGFSRTRRLGKNPWVVTRTVRPTG</sequence>
<evidence type="ECO:0000313" key="3">
    <source>
        <dbReference type="Proteomes" id="UP000017984"/>
    </source>
</evidence>
<keyword evidence="3" id="KW-1185">Reference proteome</keyword>
<dbReference type="Proteomes" id="UP000017984">
    <property type="component" value="Chromosome"/>
</dbReference>
<evidence type="ECO:0000313" key="2">
    <source>
        <dbReference type="EMBL" id="EST35695.1"/>
    </source>
</evidence>
<accession>V6KU61</accession>
<proteinExistence type="predicted"/>
<protein>
    <submittedName>
        <fullName evidence="2">Uncharacterized protein</fullName>
    </submittedName>
</protein>
<comment type="caution">
    <text evidence="2">The sequence shown here is derived from an EMBL/GenBank/DDBJ whole genome shotgun (WGS) entry which is preliminary data.</text>
</comment>
<gene>
    <name evidence="2" type="ORF">M878_04795</name>
</gene>
<evidence type="ECO:0000256" key="1">
    <source>
        <dbReference type="SAM" id="MobiDB-lite"/>
    </source>
</evidence>
<feature type="region of interest" description="Disordered" evidence="1">
    <location>
        <begin position="1"/>
        <end position="34"/>
    </location>
</feature>
<dbReference type="HOGENOM" id="CLU_2262328_0_0_11"/>
<dbReference type="STRING" id="1352936.M878_04795"/>
<organism evidence="2 3">
    <name type="scientific">Streptomyces roseochromogenus subsp. oscitans DS 12.976</name>
    <dbReference type="NCBI Taxonomy" id="1352936"/>
    <lineage>
        <taxon>Bacteria</taxon>
        <taxon>Bacillati</taxon>
        <taxon>Actinomycetota</taxon>
        <taxon>Actinomycetes</taxon>
        <taxon>Kitasatosporales</taxon>
        <taxon>Streptomycetaceae</taxon>
        <taxon>Streptomyces</taxon>
    </lineage>
</organism>
<dbReference type="EMBL" id="AWQX01000045">
    <property type="protein sequence ID" value="EST35695.1"/>
    <property type="molecule type" value="Genomic_DNA"/>
</dbReference>